<comment type="caution">
    <text evidence="2">The sequence shown here is derived from an EMBL/GenBank/DDBJ whole genome shotgun (WGS) entry which is preliminary data.</text>
</comment>
<protein>
    <submittedName>
        <fullName evidence="2">Uncharacterized protein</fullName>
    </submittedName>
</protein>
<keyword evidence="3" id="KW-1185">Reference proteome</keyword>
<organism evidence="2 3">
    <name type="scientific">Dipteronia dyeriana</name>
    <dbReference type="NCBI Taxonomy" id="168575"/>
    <lineage>
        <taxon>Eukaryota</taxon>
        <taxon>Viridiplantae</taxon>
        <taxon>Streptophyta</taxon>
        <taxon>Embryophyta</taxon>
        <taxon>Tracheophyta</taxon>
        <taxon>Spermatophyta</taxon>
        <taxon>Magnoliopsida</taxon>
        <taxon>eudicotyledons</taxon>
        <taxon>Gunneridae</taxon>
        <taxon>Pentapetalae</taxon>
        <taxon>rosids</taxon>
        <taxon>malvids</taxon>
        <taxon>Sapindales</taxon>
        <taxon>Sapindaceae</taxon>
        <taxon>Hippocastanoideae</taxon>
        <taxon>Acereae</taxon>
        <taxon>Dipteronia</taxon>
    </lineage>
</organism>
<reference evidence="2" key="1">
    <citation type="journal article" date="2023" name="Plant J.">
        <title>Genome sequences and population genomics provide insights into the demographic history, inbreeding, and mutation load of two 'living fossil' tree species of Dipteronia.</title>
        <authorList>
            <person name="Feng Y."/>
            <person name="Comes H.P."/>
            <person name="Chen J."/>
            <person name="Zhu S."/>
            <person name="Lu R."/>
            <person name="Zhang X."/>
            <person name="Li P."/>
            <person name="Qiu J."/>
            <person name="Olsen K.M."/>
            <person name="Qiu Y."/>
        </authorList>
    </citation>
    <scope>NUCLEOTIDE SEQUENCE</scope>
    <source>
        <strain evidence="2">KIB01</strain>
    </source>
</reference>
<evidence type="ECO:0000256" key="1">
    <source>
        <dbReference type="SAM" id="Phobius"/>
    </source>
</evidence>
<name>A0AAD9X5V0_9ROSI</name>
<dbReference type="EMBL" id="JANJYI010000004">
    <property type="protein sequence ID" value="KAK2653339.1"/>
    <property type="molecule type" value="Genomic_DNA"/>
</dbReference>
<proteinExistence type="predicted"/>
<dbReference type="AlphaFoldDB" id="A0AAD9X5V0"/>
<evidence type="ECO:0000313" key="3">
    <source>
        <dbReference type="Proteomes" id="UP001280121"/>
    </source>
</evidence>
<sequence>MINSRRKQKQQGETSERRSPLTSLFLWNWKILRSGCSLTKRYLRLTTKLNLLLMHSLFNVRMIGLNMVLATYRDGDSLGGCIHNCVFPAVLGNWMVTGYYARLICLTITLPYLT</sequence>
<keyword evidence="1" id="KW-0812">Transmembrane</keyword>
<gene>
    <name evidence="2" type="ORF">Ddye_013195</name>
</gene>
<feature type="transmembrane region" description="Helical" evidence="1">
    <location>
        <begin position="49"/>
        <end position="72"/>
    </location>
</feature>
<keyword evidence="1" id="KW-1133">Transmembrane helix</keyword>
<keyword evidence="1" id="KW-0472">Membrane</keyword>
<feature type="transmembrane region" description="Helical" evidence="1">
    <location>
        <begin position="92"/>
        <end position="113"/>
    </location>
</feature>
<evidence type="ECO:0000313" key="2">
    <source>
        <dbReference type="EMBL" id="KAK2653339.1"/>
    </source>
</evidence>
<dbReference type="Proteomes" id="UP001280121">
    <property type="component" value="Unassembled WGS sequence"/>
</dbReference>
<accession>A0AAD9X5V0</accession>